<proteinExistence type="predicted"/>
<evidence type="ECO:0000313" key="4">
    <source>
        <dbReference type="Proteomes" id="UP000499080"/>
    </source>
</evidence>
<dbReference type="EMBL" id="BGPR01011716">
    <property type="protein sequence ID" value="GBN52612.1"/>
    <property type="molecule type" value="Genomic_DNA"/>
</dbReference>
<evidence type="ECO:0000256" key="1">
    <source>
        <dbReference type="SAM" id="MobiDB-lite"/>
    </source>
</evidence>
<accession>A0A4Y2PNG1</accession>
<feature type="compositionally biased region" description="Acidic residues" evidence="1">
    <location>
        <begin position="11"/>
        <end position="24"/>
    </location>
</feature>
<reference evidence="2 4" key="1">
    <citation type="journal article" date="2019" name="Sci. Rep.">
        <title>Orb-weaving spider Araneus ventricosus genome elucidates the spidroin gene catalogue.</title>
        <authorList>
            <person name="Kono N."/>
            <person name="Nakamura H."/>
            <person name="Ohtoshi R."/>
            <person name="Moran D.A.P."/>
            <person name="Shinohara A."/>
            <person name="Yoshida Y."/>
            <person name="Fujiwara M."/>
            <person name="Mori M."/>
            <person name="Tomita M."/>
            <person name="Arakawa K."/>
        </authorList>
    </citation>
    <scope>NUCLEOTIDE SEQUENCE [LARGE SCALE GENOMIC DNA]</scope>
</reference>
<organism evidence="2 4">
    <name type="scientific">Araneus ventricosus</name>
    <name type="common">Orbweaver spider</name>
    <name type="synonym">Epeira ventricosa</name>
    <dbReference type="NCBI Taxonomy" id="182803"/>
    <lineage>
        <taxon>Eukaryota</taxon>
        <taxon>Metazoa</taxon>
        <taxon>Ecdysozoa</taxon>
        <taxon>Arthropoda</taxon>
        <taxon>Chelicerata</taxon>
        <taxon>Arachnida</taxon>
        <taxon>Araneae</taxon>
        <taxon>Araneomorphae</taxon>
        <taxon>Entelegynae</taxon>
        <taxon>Araneoidea</taxon>
        <taxon>Araneidae</taxon>
        <taxon>Araneus</taxon>
    </lineage>
</organism>
<keyword evidence="4" id="KW-1185">Reference proteome</keyword>
<dbReference type="EMBL" id="BGPR01011717">
    <property type="protein sequence ID" value="GBN52621.1"/>
    <property type="molecule type" value="Genomic_DNA"/>
</dbReference>
<feature type="region of interest" description="Disordered" evidence="1">
    <location>
        <begin position="7"/>
        <end position="54"/>
    </location>
</feature>
<gene>
    <name evidence="3" type="ORF">AVEN_177878_1</name>
    <name evidence="2" type="ORF">AVEN_259700_1</name>
</gene>
<name>A0A4Y2PNG1_ARAVE</name>
<dbReference type="OrthoDB" id="6779804at2759"/>
<evidence type="ECO:0000313" key="2">
    <source>
        <dbReference type="EMBL" id="GBN52612.1"/>
    </source>
</evidence>
<dbReference type="Proteomes" id="UP000499080">
    <property type="component" value="Unassembled WGS sequence"/>
</dbReference>
<evidence type="ECO:0000313" key="3">
    <source>
        <dbReference type="EMBL" id="GBN52621.1"/>
    </source>
</evidence>
<protein>
    <submittedName>
        <fullName evidence="2">Uncharacterized protein</fullName>
    </submittedName>
</protein>
<sequence length="93" mass="10638">MEFLRKLVAEVESDEDSDSDNEDNGSEKILEENFSDHESFCKHDTESDEDSGNEELNNLEWFSSKDDVHFSETSAAFDASFGRENPQLHTSQE</sequence>
<dbReference type="AlphaFoldDB" id="A0A4Y2PNG1"/>
<comment type="caution">
    <text evidence="2">The sequence shown here is derived from an EMBL/GenBank/DDBJ whole genome shotgun (WGS) entry which is preliminary data.</text>
</comment>
<feature type="compositionally biased region" description="Basic and acidic residues" evidence="1">
    <location>
        <begin position="25"/>
        <end position="45"/>
    </location>
</feature>